<reference evidence="2" key="1">
    <citation type="journal article" date="2014" name="Int. J. Syst. Evol. Microbiol.">
        <title>Complete genome sequence of Corynebacterium casei LMG S-19264T (=DSM 44701T), isolated from a smear-ripened cheese.</title>
        <authorList>
            <consortium name="US DOE Joint Genome Institute (JGI-PGF)"/>
            <person name="Walter F."/>
            <person name="Albersmeier A."/>
            <person name="Kalinowski J."/>
            <person name="Ruckert C."/>
        </authorList>
    </citation>
    <scope>NUCLEOTIDE SEQUENCE</scope>
    <source>
        <strain evidence="2">CGMCC 4.7306</strain>
    </source>
</reference>
<sequence length="179" mass="18706">MHPSLMRWVIRPAPDGRRRLAAAYLTAAAGAGVGLSILATTVFARGYCRAPDGNGILAGLECLSSYFHGIELSILGCTAVVLGLSILTKLGVRYAVTLVAITAPVLLITQLLALTAGVPGPFALLALVAVPAAASWLSARMTHGCPEEQPVVLPRSEPSTEAGGSRTELLHHFGRIFVR</sequence>
<evidence type="ECO:0000256" key="1">
    <source>
        <dbReference type="SAM" id="Phobius"/>
    </source>
</evidence>
<keyword evidence="1" id="KW-0472">Membrane</keyword>
<evidence type="ECO:0000313" key="2">
    <source>
        <dbReference type="EMBL" id="GGL80607.1"/>
    </source>
</evidence>
<comment type="caution">
    <text evidence="2">The sequence shown here is derived from an EMBL/GenBank/DDBJ whole genome shotgun (WGS) entry which is preliminary data.</text>
</comment>
<keyword evidence="3" id="KW-1185">Reference proteome</keyword>
<reference evidence="2" key="2">
    <citation type="submission" date="2020-09" db="EMBL/GenBank/DDBJ databases">
        <authorList>
            <person name="Sun Q."/>
            <person name="Zhou Y."/>
        </authorList>
    </citation>
    <scope>NUCLEOTIDE SEQUENCE</scope>
    <source>
        <strain evidence="2">CGMCC 4.7306</strain>
    </source>
</reference>
<keyword evidence="1" id="KW-1133">Transmembrane helix</keyword>
<proteinExistence type="predicted"/>
<keyword evidence="1" id="KW-0812">Transmembrane</keyword>
<feature type="transmembrane region" description="Helical" evidence="1">
    <location>
        <begin position="21"/>
        <end position="46"/>
    </location>
</feature>
<dbReference type="Proteomes" id="UP000613840">
    <property type="component" value="Unassembled WGS sequence"/>
</dbReference>
<gene>
    <name evidence="2" type="ORF">GCM10011575_43630</name>
</gene>
<protein>
    <submittedName>
        <fullName evidence="2">Uncharacterized protein</fullName>
    </submittedName>
</protein>
<dbReference type="EMBL" id="BMMZ01000015">
    <property type="protein sequence ID" value="GGL80607.1"/>
    <property type="molecule type" value="Genomic_DNA"/>
</dbReference>
<feature type="transmembrane region" description="Helical" evidence="1">
    <location>
        <begin position="122"/>
        <end position="139"/>
    </location>
</feature>
<accession>A0A917SIA7</accession>
<feature type="transmembrane region" description="Helical" evidence="1">
    <location>
        <begin position="66"/>
        <end position="87"/>
    </location>
</feature>
<feature type="transmembrane region" description="Helical" evidence="1">
    <location>
        <begin position="94"/>
        <end position="116"/>
    </location>
</feature>
<organism evidence="2 3">
    <name type="scientific">Microlunatus endophyticus</name>
    <dbReference type="NCBI Taxonomy" id="1716077"/>
    <lineage>
        <taxon>Bacteria</taxon>
        <taxon>Bacillati</taxon>
        <taxon>Actinomycetota</taxon>
        <taxon>Actinomycetes</taxon>
        <taxon>Propionibacteriales</taxon>
        <taxon>Propionibacteriaceae</taxon>
        <taxon>Microlunatus</taxon>
    </lineage>
</organism>
<name>A0A917SIA7_9ACTN</name>
<evidence type="ECO:0000313" key="3">
    <source>
        <dbReference type="Proteomes" id="UP000613840"/>
    </source>
</evidence>
<dbReference type="AlphaFoldDB" id="A0A917SIA7"/>